<evidence type="ECO:0000256" key="1">
    <source>
        <dbReference type="SAM" id="MobiDB-lite"/>
    </source>
</evidence>
<dbReference type="EMBL" id="KV784360">
    <property type="protein sequence ID" value="OEU14316.1"/>
    <property type="molecule type" value="Genomic_DNA"/>
</dbReference>
<evidence type="ECO:0000313" key="3">
    <source>
        <dbReference type="Proteomes" id="UP000095751"/>
    </source>
</evidence>
<sequence length="251" mass="27910">MKPNPSNALLIQFPILSSVQSQSLEDSQFQPPSPQHSSSPHQSAQRTLKNKYHFIRAGTSELEANDIYSTNPLFLTNRDNALSKNGYNELSNSVENVLKNAGECQPTVCYHSLSANSMDTGDYIAKSLNLGRDRLLPEFTYLDRRGIGLWDCSSSTEVEEAIWALDHIESGVEGRNGRPPSNTDGTPNDTLHDQFIRLRQFISLQETRTSGDIILVIFPDGTGPALLECMIAGIPYNECHLLEYNPGEIRL</sequence>
<proteinExistence type="predicted"/>
<reference evidence="2 3" key="1">
    <citation type="submission" date="2016-09" db="EMBL/GenBank/DDBJ databases">
        <title>Extensive genetic diversity and differential bi-allelic expression allows diatom success in the polar Southern Ocean.</title>
        <authorList>
            <consortium name="DOE Joint Genome Institute"/>
            <person name="Mock T."/>
            <person name="Otillar R.P."/>
            <person name="Strauss J."/>
            <person name="Dupont C."/>
            <person name="Frickenhaus S."/>
            <person name="Maumus F."/>
            <person name="Mcmullan M."/>
            <person name="Sanges R."/>
            <person name="Schmutz J."/>
            <person name="Toseland A."/>
            <person name="Valas R."/>
            <person name="Veluchamy A."/>
            <person name="Ward B.J."/>
            <person name="Allen A."/>
            <person name="Barry K."/>
            <person name="Falciatore A."/>
            <person name="Ferrante M."/>
            <person name="Fortunato A.E."/>
            <person name="Gloeckner G."/>
            <person name="Gruber A."/>
            <person name="Hipkin R."/>
            <person name="Janech M."/>
            <person name="Kroth P."/>
            <person name="Leese F."/>
            <person name="Lindquist E."/>
            <person name="Lyon B.R."/>
            <person name="Martin J."/>
            <person name="Mayer C."/>
            <person name="Parker M."/>
            <person name="Quesneville H."/>
            <person name="Raymond J."/>
            <person name="Uhlig C."/>
            <person name="Valentin K.U."/>
            <person name="Worden A.Z."/>
            <person name="Armbrust E.V."/>
            <person name="Bowler C."/>
            <person name="Green B."/>
            <person name="Moulton V."/>
            <person name="Van Oosterhout C."/>
            <person name="Grigoriev I."/>
        </authorList>
    </citation>
    <scope>NUCLEOTIDE SEQUENCE [LARGE SCALE GENOMIC DNA]</scope>
    <source>
        <strain evidence="2 3">CCMP1102</strain>
    </source>
</reference>
<organism evidence="2 3">
    <name type="scientific">Fragilariopsis cylindrus CCMP1102</name>
    <dbReference type="NCBI Taxonomy" id="635003"/>
    <lineage>
        <taxon>Eukaryota</taxon>
        <taxon>Sar</taxon>
        <taxon>Stramenopiles</taxon>
        <taxon>Ochrophyta</taxon>
        <taxon>Bacillariophyta</taxon>
        <taxon>Bacillariophyceae</taxon>
        <taxon>Bacillariophycidae</taxon>
        <taxon>Bacillariales</taxon>
        <taxon>Bacillariaceae</taxon>
        <taxon>Fragilariopsis</taxon>
    </lineage>
</organism>
<dbReference type="InterPro" id="IPR029033">
    <property type="entry name" value="His_PPase_superfam"/>
</dbReference>
<dbReference type="KEGG" id="fcy:FRACYDRAFT_188344"/>
<dbReference type="AlphaFoldDB" id="A0A1E7F833"/>
<dbReference type="OrthoDB" id="4531at2759"/>
<keyword evidence="3" id="KW-1185">Reference proteome</keyword>
<dbReference type="PANTHER" id="PTHR47580:SF1">
    <property type="entry name" value="PHOSPHOGLYCERATE MUTASE FAMILY PROTEIN"/>
    <property type="match status" value="1"/>
</dbReference>
<dbReference type="InParanoid" id="A0A1E7F833"/>
<gene>
    <name evidence="2" type="ORF">FRACYDRAFT_188344</name>
</gene>
<name>A0A1E7F833_9STRA</name>
<evidence type="ECO:0000313" key="2">
    <source>
        <dbReference type="EMBL" id="OEU14316.1"/>
    </source>
</evidence>
<feature type="non-terminal residue" evidence="2">
    <location>
        <position position="251"/>
    </location>
</feature>
<feature type="compositionally biased region" description="Low complexity" evidence="1">
    <location>
        <begin position="27"/>
        <end position="43"/>
    </location>
</feature>
<feature type="region of interest" description="Disordered" evidence="1">
    <location>
        <begin position="22"/>
        <end position="47"/>
    </location>
</feature>
<accession>A0A1E7F833</accession>
<dbReference type="PANTHER" id="PTHR47580">
    <property type="entry name" value="PHOSPHOGLYCERATE MUTASE FAMILY PROTEIN"/>
    <property type="match status" value="1"/>
</dbReference>
<dbReference type="Proteomes" id="UP000095751">
    <property type="component" value="Unassembled WGS sequence"/>
</dbReference>
<dbReference type="Gene3D" id="3.40.50.1240">
    <property type="entry name" value="Phosphoglycerate mutase-like"/>
    <property type="match status" value="1"/>
</dbReference>
<protein>
    <submittedName>
        <fullName evidence="2">Uncharacterized protein</fullName>
    </submittedName>
</protein>
<dbReference type="SUPFAM" id="SSF53254">
    <property type="entry name" value="Phosphoglycerate mutase-like"/>
    <property type="match status" value="1"/>
</dbReference>